<organism evidence="1 2">
    <name type="scientific">Paramicrobacterium chengjingii</name>
    <dbReference type="NCBI Taxonomy" id="2769067"/>
    <lineage>
        <taxon>Bacteria</taxon>
        <taxon>Bacillati</taxon>
        <taxon>Actinomycetota</taxon>
        <taxon>Actinomycetes</taxon>
        <taxon>Micrococcales</taxon>
        <taxon>Microbacteriaceae</taxon>
        <taxon>Paramicrobacterium</taxon>
    </lineage>
</organism>
<accession>A0ABX6YH91</accession>
<keyword evidence="2" id="KW-1185">Reference proteome</keyword>
<evidence type="ECO:0008006" key="3">
    <source>
        <dbReference type="Google" id="ProtNLM"/>
    </source>
</evidence>
<proteinExistence type="predicted"/>
<reference evidence="1 2" key="1">
    <citation type="submission" date="2020-12" db="EMBL/GenBank/DDBJ databases">
        <title>Microbacterium sp. HY060.</title>
        <authorList>
            <person name="Zhou J."/>
        </authorList>
    </citation>
    <scope>NUCLEOTIDE SEQUENCE [LARGE SCALE GENOMIC DNA]</scope>
    <source>
        <strain evidence="1 2">HY60</strain>
    </source>
</reference>
<dbReference type="Proteomes" id="UP000662814">
    <property type="component" value="Chromosome"/>
</dbReference>
<gene>
    <name evidence="1" type="ORF">HCR76_13155</name>
</gene>
<dbReference type="EMBL" id="CP061169">
    <property type="protein sequence ID" value="QPZ37755.1"/>
    <property type="molecule type" value="Genomic_DNA"/>
</dbReference>
<evidence type="ECO:0000313" key="1">
    <source>
        <dbReference type="EMBL" id="QPZ37755.1"/>
    </source>
</evidence>
<name>A0ABX6YH91_9MICO</name>
<protein>
    <recommendedName>
        <fullName evidence="3">ABC transporter ATP-binding protein</fullName>
    </recommendedName>
</protein>
<dbReference type="RefSeq" id="WP_198248057.1">
    <property type="nucleotide sequence ID" value="NZ_CP061169.1"/>
</dbReference>
<evidence type="ECO:0000313" key="2">
    <source>
        <dbReference type="Proteomes" id="UP000662814"/>
    </source>
</evidence>
<sequence length="219" mass="23744">MRIDVNEVTKGKNAEVLPPTTVTVQSEHVTFVRADTEQRPTVLGLIVAGRMKPSSGDVTVDGERSPKRLRRTIALIDAPDISDPAPNVPVWRVVSEELMFAGRPAHPIAVRDALDELHLTAERRLDMAQLEPTARVRMLLELASRRPGVEALVLVSPDRHGGDPVEWWRVCRTFAARGYGVLVIAGYSSATAINGLSGPDVSETVAADAVPLFQTGELS</sequence>